<sequence>MNTFEEIKELWLSEQEVIPPSDEIIQLVKKYQNRKKRMIYFMIFILILLVLILCYVFSFQNWKLWTTPLGEIIIVGAFLLTISIKMRLLKKEKLNYLKSNKEYLEEMKNIVSGRRKVGRTVFFTFILFGSGYGIFIFESVYPDIRMMLMTYLGILLYMLFMYFVFRLIVNKYQNKQIEKLFKNIDHISKQLSD</sequence>
<evidence type="ECO:0000313" key="3">
    <source>
        <dbReference type="Proteomes" id="UP000028703"/>
    </source>
</evidence>
<gene>
    <name evidence="2" type="ORF">IX38_19780</name>
</gene>
<evidence type="ECO:0000313" key="2">
    <source>
        <dbReference type="EMBL" id="KFE97905.1"/>
    </source>
</evidence>
<reference evidence="2 3" key="1">
    <citation type="submission" date="2014-07" db="EMBL/GenBank/DDBJ databases">
        <title>Genome of Chryseobacterium luteum DSM 18605.</title>
        <authorList>
            <person name="Stropko S.J."/>
            <person name="Pipes S.E."/>
            <person name="Newman J.D."/>
        </authorList>
    </citation>
    <scope>NUCLEOTIDE SEQUENCE [LARGE SCALE GENOMIC DNA]</scope>
    <source>
        <strain evidence="2 3">DSM 18605</strain>
    </source>
</reference>
<keyword evidence="1" id="KW-0472">Membrane</keyword>
<evidence type="ECO:0000256" key="1">
    <source>
        <dbReference type="SAM" id="Phobius"/>
    </source>
</evidence>
<comment type="caution">
    <text evidence="2">The sequence shown here is derived from an EMBL/GenBank/DDBJ whole genome shotgun (WGS) entry which is preliminary data.</text>
</comment>
<keyword evidence="3" id="KW-1185">Reference proteome</keyword>
<name>A0A085Z0E2_9FLAO</name>
<proteinExistence type="predicted"/>
<feature type="transmembrane region" description="Helical" evidence="1">
    <location>
        <begin position="117"/>
        <end position="137"/>
    </location>
</feature>
<dbReference type="Proteomes" id="UP000028703">
    <property type="component" value="Unassembled WGS sequence"/>
</dbReference>
<keyword evidence="1" id="KW-1133">Transmembrane helix</keyword>
<dbReference type="AlphaFoldDB" id="A0A085Z0E2"/>
<feature type="transmembrane region" description="Helical" evidence="1">
    <location>
        <begin position="149"/>
        <end position="169"/>
    </location>
</feature>
<dbReference type="STRING" id="421531.IX38_19780"/>
<dbReference type="UniPathway" id="UPA00378"/>
<feature type="transmembrane region" description="Helical" evidence="1">
    <location>
        <begin position="39"/>
        <end position="58"/>
    </location>
</feature>
<keyword evidence="1" id="KW-0812">Transmembrane</keyword>
<protein>
    <submittedName>
        <fullName evidence="2">Uncharacterized protein</fullName>
    </submittedName>
</protein>
<dbReference type="RefSeq" id="WP_034707488.1">
    <property type="nucleotide sequence ID" value="NZ_JPRO01000023.1"/>
</dbReference>
<feature type="transmembrane region" description="Helical" evidence="1">
    <location>
        <begin position="64"/>
        <end position="84"/>
    </location>
</feature>
<dbReference type="EMBL" id="JPRO01000023">
    <property type="protein sequence ID" value="KFE97905.1"/>
    <property type="molecule type" value="Genomic_DNA"/>
</dbReference>
<dbReference type="eggNOG" id="ENOG50347US">
    <property type="taxonomic scope" value="Bacteria"/>
</dbReference>
<dbReference type="OrthoDB" id="1467567at2"/>
<accession>A0A085Z0E2</accession>
<organism evidence="2 3">
    <name type="scientific">Chryseobacterium luteum</name>
    <dbReference type="NCBI Taxonomy" id="421531"/>
    <lineage>
        <taxon>Bacteria</taxon>
        <taxon>Pseudomonadati</taxon>
        <taxon>Bacteroidota</taxon>
        <taxon>Flavobacteriia</taxon>
        <taxon>Flavobacteriales</taxon>
        <taxon>Weeksellaceae</taxon>
        <taxon>Chryseobacterium group</taxon>
        <taxon>Chryseobacterium</taxon>
    </lineage>
</organism>